<evidence type="ECO:0000256" key="4">
    <source>
        <dbReference type="ARBA" id="ARBA00025274"/>
    </source>
</evidence>
<keyword evidence="7" id="KW-1185">Reference proteome</keyword>
<dbReference type="PANTHER" id="PTHR43768:SF17">
    <property type="entry name" value="TREHALOSE-PHOSPHATE PHOSPHATASE F-RELATED"/>
    <property type="match status" value="1"/>
</dbReference>
<name>A0ABD3ER46_9LAMI</name>
<reference evidence="7" key="1">
    <citation type="journal article" date="2024" name="IScience">
        <title>Strigolactones Initiate the Formation of Haustorium-like Structures in Castilleja.</title>
        <authorList>
            <person name="Buerger M."/>
            <person name="Peterson D."/>
            <person name="Chory J."/>
        </authorList>
    </citation>
    <scope>NUCLEOTIDE SEQUENCE [LARGE SCALE GENOMIC DNA]</scope>
</reference>
<organism evidence="6 7">
    <name type="scientific">Castilleja foliolosa</name>
    <dbReference type="NCBI Taxonomy" id="1961234"/>
    <lineage>
        <taxon>Eukaryota</taxon>
        <taxon>Viridiplantae</taxon>
        <taxon>Streptophyta</taxon>
        <taxon>Embryophyta</taxon>
        <taxon>Tracheophyta</taxon>
        <taxon>Spermatophyta</taxon>
        <taxon>Magnoliopsida</taxon>
        <taxon>eudicotyledons</taxon>
        <taxon>Gunneridae</taxon>
        <taxon>Pentapetalae</taxon>
        <taxon>asterids</taxon>
        <taxon>lamiids</taxon>
        <taxon>Lamiales</taxon>
        <taxon>Orobanchaceae</taxon>
        <taxon>Pedicularideae</taxon>
        <taxon>Castillejinae</taxon>
        <taxon>Castilleja</taxon>
    </lineage>
</organism>
<evidence type="ECO:0000313" key="6">
    <source>
        <dbReference type="EMBL" id="KAL3655525.1"/>
    </source>
</evidence>
<protein>
    <submittedName>
        <fullName evidence="6">Uncharacterized protein</fullName>
    </submittedName>
</protein>
<dbReference type="InterPro" id="IPR023214">
    <property type="entry name" value="HAD_sf"/>
</dbReference>
<evidence type="ECO:0000256" key="5">
    <source>
        <dbReference type="SAM" id="MobiDB-lite"/>
    </source>
</evidence>
<dbReference type="InterPro" id="IPR044651">
    <property type="entry name" value="OTSB-like"/>
</dbReference>
<dbReference type="SUPFAM" id="SSF56784">
    <property type="entry name" value="HAD-like"/>
    <property type="match status" value="1"/>
</dbReference>
<comment type="catalytic activity">
    <reaction evidence="1">
        <text>alpha,alpha-trehalose 6-phosphate + H2O = alpha,alpha-trehalose + phosphate</text>
        <dbReference type="Rhea" id="RHEA:23420"/>
        <dbReference type="ChEBI" id="CHEBI:15377"/>
        <dbReference type="ChEBI" id="CHEBI:16551"/>
        <dbReference type="ChEBI" id="CHEBI:43474"/>
        <dbReference type="ChEBI" id="CHEBI:58429"/>
        <dbReference type="EC" id="3.1.3.12"/>
    </reaction>
</comment>
<dbReference type="InterPro" id="IPR036412">
    <property type="entry name" value="HAD-like_sf"/>
</dbReference>
<dbReference type="EMBL" id="JAVIJP010000002">
    <property type="protein sequence ID" value="KAL3655525.1"/>
    <property type="molecule type" value="Genomic_DNA"/>
</dbReference>
<evidence type="ECO:0000256" key="2">
    <source>
        <dbReference type="ARBA" id="ARBA00001968"/>
    </source>
</evidence>
<comment type="cofactor">
    <cofactor evidence="2">
        <name>a divalent metal cation</name>
        <dbReference type="ChEBI" id="CHEBI:60240"/>
    </cofactor>
</comment>
<dbReference type="AlphaFoldDB" id="A0ABD3ER46"/>
<dbReference type="Pfam" id="PF02358">
    <property type="entry name" value="Trehalose_PPase"/>
    <property type="match status" value="1"/>
</dbReference>
<proteinExistence type="predicted"/>
<feature type="region of interest" description="Disordered" evidence="5">
    <location>
        <begin position="24"/>
        <end position="45"/>
    </location>
</feature>
<dbReference type="InterPro" id="IPR003337">
    <property type="entry name" value="Trehalose_PPase"/>
</dbReference>
<evidence type="ECO:0000313" key="7">
    <source>
        <dbReference type="Proteomes" id="UP001632038"/>
    </source>
</evidence>
<dbReference type="Proteomes" id="UP001632038">
    <property type="component" value="Unassembled WGS sequence"/>
</dbReference>
<sequence>MGEMVVVRGDRRILSLVVVLPPSHTSNHPAPPTTPAATPQPRPIPHLPAAPIYSPILKELVVNWSIRRGNFEKNSRLRLTHGRKVLEVRPVFNWQNGKAIEFLLESLVGDDRTDEDAFKVSREVNRGYGIIVSSVPKESNAFYSVRDTAEGYSRAVLRQRLIAEKLATTRLRGGGT</sequence>
<gene>
    <name evidence="6" type="ORF">CASFOL_001311</name>
</gene>
<evidence type="ECO:0000256" key="1">
    <source>
        <dbReference type="ARBA" id="ARBA00000500"/>
    </source>
</evidence>
<accession>A0ABD3ER46</accession>
<comment type="caution">
    <text evidence="6">The sequence shown here is derived from an EMBL/GenBank/DDBJ whole genome shotgun (WGS) entry which is preliminary data.</text>
</comment>
<dbReference type="PANTHER" id="PTHR43768">
    <property type="entry name" value="TREHALOSE 6-PHOSPHATE PHOSPHATASE"/>
    <property type="match status" value="1"/>
</dbReference>
<evidence type="ECO:0000256" key="3">
    <source>
        <dbReference type="ARBA" id="ARBA00022801"/>
    </source>
</evidence>
<feature type="compositionally biased region" description="Pro residues" evidence="5">
    <location>
        <begin position="29"/>
        <end position="45"/>
    </location>
</feature>
<keyword evidence="3" id="KW-0378">Hydrolase</keyword>
<dbReference type="GO" id="GO:0004805">
    <property type="term" value="F:trehalose-phosphatase activity"/>
    <property type="evidence" value="ECO:0007669"/>
    <property type="project" value="UniProtKB-EC"/>
</dbReference>
<dbReference type="Gene3D" id="3.40.50.1000">
    <property type="entry name" value="HAD superfamily/HAD-like"/>
    <property type="match status" value="1"/>
</dbReference>
<comment type="function">
    <text evidence="4">Removes the phosphate from trehalose 6-phosphate to produce free trehalose. Trehalose accumulation in plant may improve abiotic stress tolerance.</text>
</comment>